<proteinExistence type="predicted"/>
<dbReference type="InterPro" id="IPR016064">
    <property type="entry name" value="NAD/diacylglycerol_kinase_sf"/>
</dbReference>
<dbReference type="SUPFAM" id="SSF111331">
    <property type="entry name" value="NAD kinase/diacylglycerol kinase-like"/>
    <property type="match status" value="1"/>
</dbReference>
<gene>
    <name evidence="1" type="ORF">GCM10023322_01060</name>
</gene>
<sequence length="296" mass="30633">MYDVVLLSLSDGAGCGGACACGGGAPRAQVMACADVLKAEGATVSTPTACSDQEIDAVIARLDGPARPDGLTWPASDGPRLIVATAADGQVRAVVRRMVRRYAPPPSRRPADLAAGRTVPDLPPIGILPLNRPAEFGTPGTPEEVAKAVLGGAVQRLDLLRNDGGSVTLQGALLGGQERWAARVEVDDSVLASPGEQIVACAIANDDGYAVVDGLPMATGADPTDGQVNVAVAVPVVTRSRLGRQRVRVEVRRASGRAVAVTPLSEIDFIDDGVGGTLGRKRSWWTERGAWGVYRS</sequence>
<evidence type="ECO:0000313" key="2">
    <source>
        <dbReference type="Proteomes" id="UP001501570"/>
    </source>
</evidence>
<comment type="caution">
    <text evidence="1">The sequence shown here is derived from an EMBL/GenBank/DDBJ whole genome shotgun (WGS) entry which is preliminary data.</text>
</comment>
<evidence type="ECO:0008006" key="3">
    <source>
        <dbReference type="Google" id="ProtNLM"/>
    </source>
</evidence>
<protein>
    <recommendedName>
        <fullName evidence="3">DAGKc domain-containing protein</fullName>
    </recommendedName>
</protein>
<dbReference type="Proteomes" id="UP001501570">
    <property type="component" value="Unassembled WGS sequence"/>
</dbReference>
<dbReference type="RefSeq" id="WP_425570674.1">
    <property type="nucleotide sequence ID" value="NZ_BAABJQ010000001.1"/>
</dbReference>
<dbReference type="EMBL" id="BAABJQ010000001">
    <property type="protein sequence ID" value="GAA5177140.1"/>
    <property type="molecule type" value="Genomic_DNA"/>
</dbReference>
<name>A0ABP9RH65_9ACTN</name>
<organism evidence="1 2">
    <name type="scientific">Rugosimonospora acidiphila</name>
    <dbReference type="NCBI Taxonomy" id="556531"/>
    <lineage>
        <taxon>Bacteria</taxon>
        <taxon>Bacillati</taxon>
        <taxon>Actinomycetota</taxon>
        <taxon>Actinomycetes</taxon>
        <taxon>Micromonosporales</taxon>
        <taxon>Micromonosporaceae</taxon>
        <taxon>Rugosimonospora</taxon>
    </lineage>
</organism>
<keyword evidence="2" id="KW-1185">Reference proteome</keyword>
<evidence type="ECO:0000313" key="1">
    <source>
        <dbReference type="EMBL" id="GAA5177140.1"/>
    </source>
</evidence>
<reference evidence="2" key="1">
    <citation type="journal article" date="2019" name="Int. J. Syst. Evol. Microbiol.">
        <title>The Global Catalogue of Microorganisms (GCM) 10K type strain sequencing project: providing services to taxonomists for standard genome sequencing and annotation.</title>
        <authorList>
            <consortium name="The Broad Institute Genomics Platform"/>
            <consortium name="The Broad Institute Genome Sequencing Center for Infectious Disease"/>
            <person name="Wu L."/>
            <person name="Ma J."/>
        </authorList>
    </citation>
    <scope>NUCLEOTIDE SEQUENCE [LARGE SCALE GENOMIC DNA]</scope>
    <source>
        <strain evidence="2">JCM 18304</strain>
    </source>
</reference>
<accession>A0ABP9RH65</accession>